<organism evidence="2 3">
    <name type="scientific">Paenibacillus sepulcri</name>
    <dbReference type="NCBI Taxonomy" id="359917"/>
    <lineage>
        <taxon>Bacteria</taxon>
        <taxon>Bacillati</taxon>
        <taxon>Bacillota</taxon>
        <taxon>Bacilli</taxon>
        <taxon>Bacillales</taxon>
        <taxon>Paenibacillaceae</taxon>
        <taxon>Paenibacillus</taxon>
    </lineage>
</organism>
<evidence type="ECO:0000256" key="1">
    <source>
        <dbReference type="SAM" id="MobiDB-lite"/>
    </source>
</evidence>
<feature type="compositionally biased region" description="Gly residues" evidence="1">
    <location>
        <begin position="48"/>
        <end position="64"/>
    </location>
</feature>
<dbReference type="Pfam" id="PF13070">
    <property type="entry name" value="DUF3934"/>
    <property type="match status" value="1"/>
</dbReference>
<dbReference type="InterPro" id="IPR025175">
    <property type="entry name" value="DUF3934"/>
</dbReference>
<evidence type="ECO:0000313" key="2">
    <source>
        <dbReference type="EMBL" id="MBW7455787.1"/>
    </source>
</evidence>
<accession>A0ABS7C4G0</accession>
<gene>
    <name evidence="2" type="ORF">K0U00_17305</name>
</gene>
<dbReference type="EMBL" id="JAHZIK010000433">
    <property type="protein sequence ID" value="MBW7455787.1"/>
    <property type="molecule type" value="Genomic_DNA"/>
</dbReference>
<name>A0ABS7C4G0_9BACL</name>
<reference evidence="2 3" key="1">
    <citation type="submission" date="2021-07" db="EMBL/GenBank/DDBJ databases">
        <title>Paenibacillus radiodurans sp. nov., isolated from the southeastern edge of Tengger Desert.</title>
        <authorList>
            <person name="Zhang G."/>
        </authorList>
    </citation>
    <scope>NUCLEOTIDE SEQUENCE [LARGE SCALE GENOMIC DNA]</scope>
    <source>
        <strain evidence="2 3">CCM 7311</strain>
    </source>
</reference>
<comment type="caution">
    <text evidence="2">The sequence shown here is derived from an EMBL/GenBank/DDBJ whole genome shotgun (WGS) entry which is preliminary data.</text>
</comment>
<dbReference type="Proteomes" id="UP001519887">
    <property type="component" value="Unassembled WGS sequence"/>
</dbReference>
<dbReference type="RefSeq" id="WP_210044743.1">
    <property type="nucleotide sequence ID" value="NZ_JBHLVU010000077.1"/>
</dbReference>
<keyword evidence="3" id="KW-1185">Reference proteome</keyword>
<proteinExistence type="predicted"/>
<feature type="compositionally biased region" description="Basic and acidic residues" evidence="1">
    <location>
        <begin position="11"/>
        <end position="24"/>
    </location>
</feature>
<sequence>MAKGKGGTGRGTDRKGWTRWDKSAKAKSAVKVFGKGKGKGKPAEAGKSDGGTGGSGADGAKGKS</sequence>
<feature type="region of interest" description="Disordered" evidence="1">
    <location>
        <begin position="1"/>
        <end position="64"/>
    </location>
</feature>
<evidence type="ECO:0000313" key="3">
    <source>
        <dbReference type="Proteomes" id="UP001519887"/>
    </source>
</evidence>
<feature type="compositionally biased region" description="Gly residues" evidence="1">
    <location>
        <begin position="1"/>
        <end position="10"/>
    </location>
</feature>
<protein>
    <submittedName>
        <fullName evidence="2">DUF3934 family protein</fullName>
    </submittedName>
</protein>